<evidence type="ECO:0000313" key="3">
    <source>
        <dbReference type="Proteomes" id="UP000295496"/>
    </source>
</evidence>
<dbReference type="InterPro" id="IPR006949">
    <property type="entry name" value="Barrel_Baseplate_J-like"/>
</dbReference>
<dbReference type="Proteomes" id="UP000295496">
    <property type="component" value="Unassembled WGS sequence"/>
</dbReference>
<dbReference type="EMBL" id="SMGJ01000006">
    <property type="protein sequence ID" value="TCK68116.1"/>
    <property type="molecule type" value="Genomic_DNA"/>
</dbReference>
<name>A0A4R1KSS4_9PAST</name>
<evidence type="ECO:0000259" key="1">
    <source>
        <dbReference type="Pfam" id="PF04865"/>
    </source>
</evidence>
<organism evidence="2 3">
    <name type="scientific">Lonepinella koalarum</name>
    <dbReference type="NCBI Taxonomy" id="53417"/>
    <lineage>
        <taxon>Bacteria</taxon>
        <taxon>Pseudomonadati</taxon>
        <taxon>Pseudomonadota</taxon>
        <taxon>Gammaproteobacteria</taxon>
        <taxon>Pasteurellales</taxon>
        <taxon>Pasteurellaceae</taxon>
        <taxon>Lonepinella</taxon>
    </lineage>
</organism>
<proteinExistence type="predicted"/>
<evidence type="ECO:0000313" key="2">
    <source>
        <dbReference type="EMBL" id="TCK68116.1"/>
    </source>
</evidence>
<dbReference type="InterPro" id="IPR052399">
    <property type="entry name" value="Phage_Baseplate_Assmbl_Protein"/>
</dbReference>
<accession>A0A4R1KSS4</accession>
<dbReference type="Pfam" id="PF04865">
    <property type="entry name" value="Baseplate_J"/>
    <property type="match status" value="1"/>
</dbReference>
<dbReference type="RefSeq" id="WP_132302406.1">
    <property type="nucleotide sequence ID" value="NZ_CP170642.1"/>
</dbReference>
<comment type="caution">
    <text evidence="2">The sequence shown here is derived from an EMBL/GenBank/DDBJ whole genome shotgun (WGS) entry which is preliminary data.</text>
</comment>
<reference evidence="2 3" key="1">
    <citation type="submission" date="2019-03" db="EMBL/GenBank/DDBJ databases">
        <title>Genomic Encyclopedia of Type Strains, Phase IV (KMG-IV): sequencing the most valuable type-strain genomes for metagenomic binning, comparative biology and taxonomic classification.</title>
        <authorList>
            <person name="Goeker M."/>
        </authorList>
    </citation>
    <scope>NUCLEOTIDE SEQUENCE [LARGE SCALE GENOMIC DNA]</scope>
    <source>
        <strain evidence="2 3">DSM 10053</strain>
    </source>
</reference>
<dbReference type="PANTHER" id="PTHR37829:SF3">
    <property type="entry name" value="PROTEIN JAYE-RELATED"/>
    <property type="match status" value="1"/>
</dbReference>
<protein>
    <submittedName>
        <fullName evidence="2">Putative phage protein gp47/JayE</fullName>
    </submittedName>
</protein>
<gene>
    <name evidence="2" type="ORF">EV692_1815</name>
</gene>
<feature type="domain" description="Baseplate protein J-like barrel" evidence="1">
    <location>
        <begin position="98"/>
        <end position="172"/>
    </location>
</feature>
<dbReference type="PANTHER" id="PTHR37829">
    <property type="entry name" value="PHAGE-LIKE ELEMENT PBSX PROTEIN XKDT"/>
    <property type="match status" value="1"/>
</dbReference>
<keyword evidence="3" id="KW-1185">Reference proteome</keyword>
<dbReference type="AlphaFoldDB" id="A0A4R1KSS4"/>
<sequence length="380" mass="41829">MTQITENGVEIDRLDDIVEKLEQGFKGIYGQNINVAPDSPDGQMIGILAQIIADHNELLETAYKQMDPDLASGVWLDQRVAYAGLVRRQASYSILPSVILTGEPNTLIPKGVVVSDPNKVRWVLQTDTQLNENGSAQADFQSEELGAFNLTKNTTLTIETVVFGLSGATSYADSLSGDEEETDAELRTRFFLSRSRNAQNSIMALESQLLGLDGVSQVSILENNSNETDSNGLPAHAINVIVLGGDDNQIAETIYEQKGAGVPLKGSVKVDLNKDGKVRTIQFDKAQYIDIYFELIAVRYEDFTEIDQDQIKVSLTKFPFKIGETVKHSRLYSPINTVGGFWIQELKIGRSTTALSTDNIAISVTEIARILPENIQIEVR</sequence>